<comment type="caution">
    <text evidence="3">The sequence shown here is derived from an EMBL/GenBank/DDBJ whole genome shotgun (WGS) entry which is preliminary data.</text>
</comment>
<feature type="compositionally biased region" description="Basic and acidic residues" evidence="2">
    <location>
        <begin position="261"/>
        <end position="270"/>
    </location>
</feature>
<name>A0ABR1SNW4_9PEZI</name>
<feature type="compositionally biased region" description="Basic and acidic residues" evidence="2">
    <location>
        <begin position="388"/>
        <end position="399"/>
    </location>
</feature>
<feature type="compositionally biased region" description="Basic and acidic residues" evidence="2">
    <location>
        <begin position="337"/>
        <end position="348"/>
    </location>
</feature>
<organism evidence="3 4">
    <name type="scientific">Apiospora marii</name>
    <dbReference type="NCBI Taxonomy" id="335849"/>
    <lineage>
        <taxon>Eukaryota</taxon>
        <taxon>Fungi</taxon>
        <taxon>Dikarya</taxon>
        <taxon>Ascomycota</taxon>
        <taxon>Pezizomycotina</taxon>
        <taxon>Sordariomycetes</taxon>
        <taxon>Xylariomycetidae</taxon>
        <taxon>Amphisphaeriales</taxon>
        <taxon>Apiosporaceae</taxon>
        <taxon>Apiospora</taxon>
    </lineage>
</organism>
<feature type="compositionally biased region" description="Basic and acidic residues" evidence="2">
    <location>
        <begin position="169"/>
        <end position="189"/>
    </location>
</feature>
<evidence type="ECO:0000256" key="1">
    <source>
        <dbReference type="SAM" id="Coils"/>
    </source>
</evidence>
<feature type="region of interest" description="Disordered" evidence="2">
    <location>
        <begin position="169"/>
        <end position="233"/>
    </location>
</feature>
<proteinExistence type="predicted"/>
<accession>A0ABR1SNW4</accession>
<feature type="region of interest" description="Disordered" evidence="2">
    <location>
        <begin position="261"/>
        <end position="433"/>
    </location>
</feature>
<feature type="compositionally biased region" description="Pro residues" evidence="2">
    <location>
        <begin position="204"/>
        <end position="213"/>
    </location>
</feature>
<evidence type="ECO:0000313" key="4">
    <source>
        <dbReference type="Proteomes" id="UP001396898"/>
    </source>
</evidence>
<reference evidence="3 4" key="1">
    <citation type="submission" date="2023-01" db="EMBL/GenBank/DDBJ databases">
        <title>Analysis of 21 Apiospora genomes using comparative genomics revels a genus with tremendous synthesis potential of carbohydrate active enzymes and secondary metabolites.</title>
        <authorList>
            <person name="Sorensen T."/>
        </authorList>
    </citation>
    <scope>NUCLEOTIDE SEQUENCE [LARGE SCALE GENOMIC DNA]</scope>
    <source>
        <strain evidence="3 4">CBS 20057</strain>
    </source>
</reference>
<keyword evidence="4" id="KW-1185">Reference proteome</keyword>
<feature type="compositionally biased region" description="Pro residues" evidence="2">
    <location>
        <begin position="366"/>
        <end position="377"/>
    </location>
</feature>
<feature type="compositionally biased region" description="Pro residues" evidence="2">
    <location>
        <begin position="283"/>
        <end position="293"/>
    </location>
</feature>
<dbReference type="EMBL" id="JAQQWI010000005">
    <property type="protein sequence ID" value="KAK8036009.1"/>
    <property type="molecule type" value="Genomic_DNA"/>
</dbReference>
<gene>
    <name evidence="3" type="ORF">PG991_002082</name>
</gene>
<keyword evidence="1" id="KW-0175">Coiled coil</keyword>
<feature type="coiled-coil region" evidence="1">
    <location>
        <begin position="114"/>
        <end position="141"/>
    </location>
</feature>
<evidence type="ECO:0000313" key="3">
    <source>
        <dbReference type="EMBL" id="KAK8036009.1"/>
    </source>
</evidence>
<evidence type="ECO:0000256" key="2">
    <source>
        <dbReference type="SAM" id="MobiDB-lite"/>
    </source>
</evidence>
<dbReference type="Proteomes" id="UP001396898">
    <property type="component" value="Unassembled WGS sequence"/>
</dbReference>
<feature type="compositionally biased region" description="Polar residues" evidence="2">
    <location>
        <begin position="401"/>
        <end position="415"/>
    </location>
</feature>
<feature type="compositionally biased region" description="Polar residues" evidence="2">
    <location>
        <begin position="272"/>
        <end position="281"/>
    </location>
</feature>
<sequence>MISTFYRLAEKAPELEEESERKERKRLLAYTMKNCTAVQDGVGELIYKFVETYGRGRSDIRIVTIWTRVLWVIRRPDMEELQLKMNQTKQNLSLLTGFLMLEEARRQPNNDDKIRELEMLIREANESCKQARRELREYCEKHINFNNATQQKLDDLIVSTKAIEKHISHALRTEDRRQKRARREEERTSPQRIVIGQGLGAPGWQPPSPPPDAPSELGIRSPGPENPSPGPPLWEYGEGAYIVGHNPLYVPPAADDVLPHESVEEAEPRNASRISQEVQTRSPLPPPSPPTGPPGNDGFQADLVEESQPRGPPTPPPEVRQRSPAPPSIAIQLANDLIRDQRVEEARPPEPSSIDALEVKRRKSPVPSPPPPPPPPATSGRRRPRRALISEERGHRPTDAKNYTTNTTARNVSPPRTQPKERRSNSSNHRGGQ</sequence>
<protein>
    <submittedName>
        <fullName evidence="3">Uncharacterized protein</fullName>
    </submittedName>
</protein>